<dbReference type="EMBL" id="LCNT01000003">
    <property type="protein sequence ID" value="KKU61351.1"/>
    <property type="molecule type" value="Genomic_DNA"/>
</dbReference>
<evidence type="ECO:0000313" key="2">
    <source>
        <dbReference type="EMBL" id="KKU61351.1"/>
    </source>
</evidence>
<organism evidence="2 3">
    <name type="scientific">Candidatus Beckwithbacteria bacterium GW2011_GWB1_47_15</name>
    <dbReference type="NCBI Taxonomy" id="1618371"/>
    <lineage>
        <taxon>Bacteria</taxon>
        <taxon>Candidatus Beckwithiibacteriota</taxon>
    </lineage>
</organism>
<feature type="transmembrane region" description="Helical" evidence="1">
    <location>
        <begin position="51"/>
        <end position="76"/>
    </location>
</feature>
<feature type="transmembrane region" description="Helical" evidence="1">
    <location>
        <begin position="88"/>
        <end position="105"/>
    </location>
</feature>
<keyword evidence="1" id="KW-1133">Transmembrane helix</keyword>
<evidence type="ECO:0000313" key="3">
    <source>
        <dbReference type="Proteomes" id="UP000033860"/>
    </source>
</evidence>
<dbReference type="Proteomes" id="UP000033860">
    <property type="component" value="Unassembled WGS sequence"/>
</dbReference>
<feature type="transmembrane region" description="Helical" evidence="1">
    <location>
        <begin position="14"/>
        <end position="31"/>
    </location>
</feature>
<sequence>MEVNPRLKFAAKKLIAVSLIVSPLVQIYLSFRDILFVLPKIQTLVSPANTQVIYIDLFNKAIIISTGLFIDSFYGFSLLLKPLEATRYLHLVFGVLLLAASILIYRSTVLTDVLSHLYYLPLT</sequence>
<reference evidence="2 3" key="1">
    <citation type="journal article" date="2015" name="Nature">
        <title>rRNA introns, odd ribosomes, and small enigmatic genomes across a large radiation of phyla.</title>
        <authorList>
            <person name="Brown C.T."/>
            <person name="Hug L.A."/>
            <person name="Thomas B.C."/>
            <person name="Sharon I."/>
            <person name="Castelle C.J."/>
            <person name="Singh A."/>
            <person name="Wilkins M.J."/>
            <person name="Williams K.H."/>
            <person name="Banfield J.F."/>
        </authorList>
    </citation>
    <scope>NUCLEOTIDE SEQUENCE [LARGE SCALE GENOMIC DNA]</scope>
</reference>
<accession>A0A0G1RW50</accession>
<proteinExistence type="predicted"/>
<keyword evidence="1" id="KW-0472">Membrane</keyword>
<protein>
    <submittedName>
        <fullName evidence="2">Uncharacterized protein</fullName>
    </submittedName>
</protein>
<keyword evidence="1" id="KW-0812">Transmembrane</keyword>
<name>A0A0G1RW50_9BACT</name>
<dbReference type="AlphaFoldDB" id="A0A0G1RW50"/>
<gene>
    <name evidence="2" type="ORF">UX85_C0003G0010</name>
</gene>
<comment type="caution">
    <text evidence="2">The sequence shown here is derived from an EMBL/GenBank/DDBJ whole genome shotgun (WGS) entry which is preliminary data.</text>
</comment>
<evidence type="ECO:0000256" key="1">
    <source>
        <dbReference type="SAM" id="Phobius"/>
    </source>
</evidence>